<dbReference type="HAMAP" id="MF_00088">
    <property type="entry name" value="KhpA"/>
    <property type="match status" value="1"/>
</dbReference>
<dbReference type="Proteomes" id="UP001163687">
    <property type="component" value="Chromosome"/>
</dbReference>
<dbReference type="AlphaFoldDB" id="A0AA35CJZ3"/>
<evidence type="ECO:0000256" key="2">
    <source>
        <dbReference type="ARBA" id="ARBA00022884"/>
    </source>
</evidence>
<protein>
    <recommendedName>
        <fullName evidence="3">RNA-binding protein KhpA</fullName>
    </recommendedName>
    <alternativeName>
        <fullName evidence="3">KH-domain protein A</fullName>
    </alternativeName>
</protein>
<keyword evidence="2 3" id="KW-0694">RNA-binding</keyword>
<dbReference type="EMBL" id="AP025628">
    <property type="protein sequence ID" value="BDG60602.1"/>
    <property type="molecule type" value="Genomic_DNA"/>
</dbReference>
<keyword evidence="3" id="KW-0133">Cell shape</keyword>
<keyword evidence="3" id="KW-0143">Chaperone</keyword>
<reference evidence="4" key="1">
    <citation type="submission" date="2022-03" db="EMBL/GenBank/DDBJ databases">
        <title>Complete genome sequence of Caldinitratiruptor microaerophilus.</title>
        <authorList>
            <person name="Mukaiyama R."/>
            <person name="Nishiyama T."/>
            <person name="Ueda K."/>
        </authorList>
    </citation>
    <scope>NUCLEOTIDE SEQUENCE</scope>
    <source>
        <strain evidence="4">JCM 16183</strain>
    </source>
</reference>
<evidence type="ECO:0000256" key="1">
    <source>
        <dbReference type="ARBA" id="ARBA00022490"/>
    </source>
</evidence>
<dbReference type="Pfam" id="PF13083">
    <property type="entry name" value="KH_KhpA-B"/>
    <property type="match status" value="1"/>
</dbReference>
<proteinExistence type="inferred from homology"/>
<dbReference type="GO" id="GO:0009252">
    <property type="term" value="P:peptidoglycan biosynthetic process"/>
    <property type="evidence" value="ECO:0007669"/>
    <property type="project" value="UniProtKB-UniRule"/>
</dbReference>
<dbReference type="GO" id="GO:0003723">
    <property type="term" value="F:RNA binding"/>
    <property type="evidence" value="ECO:0007669"/>
    <property type="project" value="UniProtKB-UniRule"/>
</dbReference>
<dbReference type="PANTHER" id="PTHR34654:SF1">
    <property type="entry name" value="RNA-BINDING PROTEIN KHPA"/>
    <property type="match status" value="1"/>
</dbReference>
<dbReference type="InterPro" id="IPR015946">
    <property type="entry name" value="KH_dom-like_a/b"/>
</dbReference>
<dbReference type="GO" id="GO:0071555">
    <property type="term" value="P:cell wall organization"/>
    <property type="evidence" value="ECO:0007669"/>
    <property type="project" value="UniProtKB-KW"/>
</dbReference>
<dbReference type="PROSITE" id="PS50084">
    <property type="entry name" value="KH_TYPE_1"/>
    <property type="match status" value="1"/>
</dbReference>
<keyword evidence="5" id="KW-1185">Reference proteome</keyword>
<dbReference type="Gene3D" id="3.30.300.20">
    <property type="match status" value="1"/>
</dbReference>
<comment type="similarity">
    <text evidence="3">Belongs to the KhpA RNA-binding protein family.</text>
</comment>
<dbReference type="RefSeq" id="WP_264844615.1">
    <property type="nucleotide sequence ID" value="NZ_AP025628.1"/>
</dbReference>
<dbReference type="SUPFAM" id="SSF54814">
    <property type="entry name" value="Prokaryotic type KH domain (KH-domain type II)"/>
    <property type="match status" value="1"/>
</dbReference>
<organism evidence="4 5">
    <name type="scientific">Caldinitratiruptor microaerophilus</name>
    <dbReference type="NCBI Taxonomy" id="671077"/>
    <lineage>
        <taxon>Bacteria</taxon>
        <taxon>Bacillati</taxon>
        <taxon>Bacillota</taxon>
        <taxon>Clostridia</taxon>
        <taxon>Eubacteriales</taxon>
        <taxon>Symbiobacteriaceae</taxon>
        <taxon>Caldinitratiruptor</taxon>
    </lineage>
</organism>
<dbReference type="InterPro" id="IPR009019">
    <property type="entry name" value="KH_sf_prok-type"/>
</dbReference>
<dbReference type="KEGG" id="cmic:caldi_16920"/>
<comment type="subunit">
    <text evidence="3">Forms a complex with KhpB.</text>
</comment>
<gene>
    <name evidence="3" type="primary">khpA</name>
    <name evidence="4" type="ORF">caldi_16920</name>
</gene>
<keyword evidence="3" id="KW-0961">Cell wall biogenesis/degradation</keyword>
<evidence type="ECO:0000256" key="3">
    <source>
        <dbReference type="HAMAP-Rule" id="MF_00088"/>
    </source>
</evidence>
<comment type="function">
    <text evidence="3">A probable RNA chaperone. Forms a complex with KhpB which binds to cellular RNA and controls its expression. Plays a role in peptidoglycan (PG) homeostasis and cell length regulation.</text>
</comment>
<dbReference type="InterPro" id="IPR020627">
    <property type="entry name" value="KhpA"/>
</dbReference>
<evidence type="ECO:0000313" key="4">
    <source>
        <dbReference type="EMBL" id="BDG60602.1"/>
    </source>
</evidence>
<name>A0AA35CJZ3_9FIRM</name>
<dbReference type="CDD" id="cd22533">
    <property type="entry name" value="KH-II_YlqC-like"/>
    <property type="match status" value="1"/>
</dbReference>
<dbReference type="GO" id="GO:0008360">
    <property type="term" value="P:regulation of cell shape"/>
    <property type="evidence" value="ECO:0007669"/>
    <property type="project" value="UniProtKB-KW"/>
</dbReference>
<comment type="subcellular location">
    <subcellularLocation>
        <location evidence="3">Cytoplasm</location>
    </subcellularLocation>
</comment>
<dbReference type="GO" id="GO:0005737">
    <property type="term" value="C:cytoplasm"/>
    <property type="evidence" value="ECO:0007669"/>
    <property type="project" value="UniProtKB-SubCell"/>
</dbReference>
<keyword evidence="1 3" id="KW-0963">Cytoplasm</keyword>
<dbReference type="PANTHER" id="PTHR34654">
    <property type="entry name" value="UPF0109 PROTEIN SCO5592"/>
    <property type="match status" value="1"/>
</dbReference>
<evidence type="ECO:0000313" key="5">
    <source>
        <dbReference type="Proteomes" id="UP001163687"/>
    </source>
</evidence>
<accession>A0AA35CJZ3</accession>
<sequence>MKQLVEILVRSLVDHPDQVVVEQEETARSVTLTVHVAPDDLGKVIGRQGRVARAIRTVVKSAAVRDGRRVHVEFAQ</sequence>